<dbReference type="AlphaFoldDB" id="A0A2J6R5Y4"/>
<dbReference type="OrthoDB" id="47375at2759"/>
<keyword evidence="3" id="KW-1185">Reference proteome</keyword>
<keyword evidence="1" id="KW-1133">Transmembrane helix</keyword>
<proteinExistence type="predicted"/>
<dbReference type="GO" id="GO:0016740">
    <property type="term" value="F:transferase activity"/>
    <property type="evidence" value="ECO:0007669"/>
    <property type="project" value="UniProtKB-KW"/>
</dbReference>
<dbReference type="STRING" id="1149755.A0A2J6R5Y4"/>
<evidence type="ECO:0000313" key="2">
    <source>
        <dbReference type="EMBL" id="PMD33940.1"/>
    </source>
</evidence>
<accession>A0A2J6R5Y4</accession>
<keyword evidence="2" id="KW-0808">Transferase</keyword>
<protein>
    <submittedName>
        <fullName evidence="2">Glycosyltransferase family 25 protein</fullName>
    </submittedName>
</protein>
<name>A0A2J6R5Y4_HYAVF</name>
<feature type="transmembrane region" description="Helical" evidence="1">
    <location>
        <begin position="16"/>
        <end position="34"/>
    </location>
</feature>
<keyword evidence="1" id="KW-0472">Membrane</keyword>
<organism evidence="2 3">
    <name type="scientific">Hyaloscypha variabilis (strain UAMH 11265 / GT02V1 / F)</name>
    <name type="common">Meliniomyces variabilis</name>
    <dbReference type="NCBI Taxonomy" id="1149755"/>
    <lineage>
        <taxon>Eukaryota</taxon>
        <taxon>Fungi</taxon>
        <taxon>Dikarya</taxon>
        <taxon>Ascomycota</taxon>
        <taxon>Pezizomycotina</taxon>
        <taxon>Leotiomycetes</taxon>
        <taxon>Helotiales</taxon>
        <taxon>Hyaloscyphaceae</taxon>
        <taxon>Hyaloscypha</taxon>
        <taxon>Hyaloscypha variabilis</taxon>
    </lineage>
</organism>
<sequence length="348" mass="39129">MAPHPTPRRRLSFSRLRYLAVACIFAIITYHYVYQNPALRLGSEPREAAGNSTLGFQKIVVLSEGPSWRTRGLKAAAKYSSIDLDIPIQPPLTNEMTDAFQKMGPTSVPHPRGRGEVKNWLSFLDIIKYIGAQDLESALILEDDVDWDVRIKNSMKLLSDAARKFTVTSKEDRSPYGHSWDLLWIGHCAEPTRNFTRRLLYDDPSAPDPEKYIAPHWFPWSREYVDGLAPGKRSVQRGQHTDCSFAIALSRRGAIKVLKFAGIGEDTQFDTRLKNGCKGNDLSCLVVTPELMHHYVPPKEFGHISTVADANEIGSRVEEEEFEHIMGNTPNILQSARCKALFDSTCPG</sequence>
<dbReference type="Proteomes" id="UP000235786">
    <property type="component" value="Unassembled WGS sequence"/>
</dbReference>
<evidence type="ECO:0000256" key="1">
    <source>
        <dbReference type="SAM" id="Phobius"/>
    </source>
</evidence>
<reference evidence="2 3" key="1">
    <citation type="submission" date="2016-04" db="EMBL/GenBank/DDBJ databases">
        <title>A degradative enzymes factory behind the ericoid mycorrhizal symbiosis.</title>
        <authorList>
            <consortium name="DOE Joint Genome Institute"/>
            <person name="Martino E."/>
            <person name="Morin E."/>
            <person name="Grelet G."/>
            <person name="Kuo A."/>
            <person name="Kohler A."/>
            <person name="Daghino S."/>
            <person name="Barry K."/>
            <person name="Choi C."/>
            <person name="Cichocki N."/>
            <person name="Clum A."/>
            <person name="Copeland A."/>
            <person name="Hainaut M."/>
            <person name="Haridas S."/>
            <person name="Labutti K."/>
            <person name="Lindquist E."/>
            <person name="Lipzen A."/>
            <person name="Khouja H.-R."/>
            <person name="Murat C."/>
            <person name="Ohm R."/>
            <person name="Olson A."/>
            <person name="Spatafora J."/>
            <person name="Veneault-Fourrey C."/>
            <person name="Henrissat B."/>
            <person name="Grigoriev I."/>
            <person name="Martin F."/>
            <person name="Perotto S."/>
        </authorList>
    </citation>
    <scope>NUCLEOTIDE SEQUENCE [LARGE SCALE GENOMIC DNA]</scope>
    <source>
        <strain evidence="2 3">F</strain>
    </source>
</reference>
<dbReference type="EMBL" id="KZ613955">
    <property type="protein sequence ID" value="PMD33940.1"/>
    <property type="molecule type" value="Genomic_DNA"/>
</dbReference>
<keyword evidence="1" id="KW-0812">Transmembrane</keyword>
<gene>
    <name evidence="2" type="ORF">L207DRAFT_557813</name>
</gene>
<evidence type="ECO:0000313" key="3">
    <source>
        <dbReference type="Proteomes" id="UP000235786"/>
    </source>
</evidence>